<accession>A0A6J4RGY3</accession>
<protein>
    <submittedName>
        <fullName evidence="2">Uncharacterized protein</fullName>
    </submittedName>
</protein>
<dbReference type="EMBL" id="CADCVH010000098">
    <property type="protein sequence ID" value="CAA9467231.1"/>
    <property type="molecule type" value="Genomic_DNA"/>
</dbReference>
<evidence type="ECO:0000256" key="1">
    <source>
        <dbReference type="SAM" id="MobiDB-lite"/>
    </source>
</evidence>
<reference evidence="2" key="1">
    <citation type="submission" date="2020-02" db="EMBL/GenBank/DDBJ databases">
        <authorList>
            <person name="Meier V. D."/>
        </authorList>
    </citation>
    <scope>NUCLEOTIDE SEQUENCE</scope>
    <source>
        <strain evidence="2">AVDCRST_MAG02</strain>
    </source>
</reference>
<proteinExistence type="predicted"/>
<name>A0A6J4RGY3_9ACTN</name>
<feature type="compositionally biased region" description="Basic residues" evidence="1">
    <location>
        <begin position="81"/>
        <end position="91"/>
    </location>
</feature>
<evidence type="ECO:0000313" key="2">
    <source>
        <dbReference type="EMBL" id="CAA9467231.1"/>
    </source>
</evidence>
<sequence>MRVLPYERTHLPALLDLVNLHPAAVVPGWAPTEAFLAEHLEPSPTPARTRGRIRARARATRSPARLRPEISFLLRSATVSARRRSTRRQRRPTNPGRRGETARFAGTRHPRIPP</sequence>
<feature type="compositionally biased region" description="Basic residues" evidence="1">
    <location>
        <begin position="49"/>
        <end position="59"/>
    </location>
</feature>
<feature type="region of interest" description="Disordered" evidence="1">
    <location>
        <begin position="39"/>
        <end position="114"/>
    </location>
</feature>
<organism evidence="2">
    <name type="scientific">uncultured Rubrobacteraceae bacterium</name>
    <dbReference type="NCBI Taxonomy" id="349277"/>
    <lineage>
        <taxon>Bacteria</taxon>
        <taxon>Bacillati</taxon>
        <taxon>Actinomycetota</taxon>
        <taxon>Rubrobacteria</taxon>
        <taxon>Rubrobacterales</taxon>
        <taxon>Rubrobacteraceae</taxon>
        <taxon>environmental samples</taxon>
    </lineage>
</organism>
<gene>
    <name evidence="2" type="ORF">AVDCRST_MAG02-3253</name>
</gene>
<dbReference type="AlphaFoldDB" id="A0A6J4RGY3"/>